<protein>
    <submittedName>
        <fullName evidence="7">Nitroreductase family protein</fullName>
    </submittedName>
</protein>
<dbReference type="SUPFAM" id="SSF55469">
    <property type="entry name" value="FMN-dependent nitroreductase-like"/>
    <property type="match status" value="1"/>
</dbReference>
<keyword evidence="8" id="KW-1185">Reference proteome</keyword>
<gene>
    <name evidence="7" type="ORF">H0486_17350</name>
</gene>
<feature type="domain" description="Nitroreductase" evidence="6">
    <location>
        <begin position="13"/>
        <end position="67"/>
    </location>
</feature>
<reference evidence="7 8" key="1">
    <citation type="submission" date="2020-07" db="EMBL/GenBank/DDBJ databases">
        <title>Characterization and genome sequencing of isolate MD1, a novel member within the family Lachnospiraceae.</title>
        <authorList>
            <person name="Rettenmaier R."/>
            <person name="Di Bello L."/>
            <person name="Zinser C."/>
            <person name="Scheitz K."/>
            <person name="Liebl W."/>
            <person name="Zverlov V."/>
        </authorList>
    </citation>
    <scope>NUCLEOTIDE SEQUENCE [LARGE SCALE GENOMIC DNA]</scope>
    <source>
        <strain evidence="7 8">MD1</strain>
    </source>
</reference>
<organism evidence="7 8">
    <name type="scientific">Variimorphobacter saccharofermentans</name>
    <dbReference type="NCBI Taxonomy" id="2755051"/>
    <lineage>
        <taxon>Bacteria</taxon>
        <taxon>Bacillati</taxon>
        <taxon>Bacillota</taxon>
        <taxon>Clostridia</taxon>
        <taxon>Lachnospirales</taxon>
        <taxon>Lachnospiraceae</taxon>
        <taxon>Variimorphobacter</taxon>
    </lineage>
</organism>
<evidence type="ECO:0000313" key="8">
    <source>
        <dbReference type="Proteomes" id="UP000574276"/>
    </source>
</evidence>
<dbReference type="CDD" id="cd02150">
    <property type="entry name" value="nitroreductase"/>
    <property type="match status" value="1"/>
</dbReference>
<dbReference type="InterPro" id="IPR000415">
    <property type="entry name" value="Nitroreductase-like"/>
</dbReference>
<evidence type="ECO:0000256" key="4">
    <source>
        <dbReference type="ARBA" id="ARBA00022643"/>
    </source>
</evidence>
<keyword evidence="4" id="KW-0288">FMN</keyword>
<dbReference type="AlphaFoldDB" id="A0A839K6D9"/>
<comment type="similarity">
    <text evidence="2">Belongs to the nitroreductase family.</text>
</comment>
<comment type="cofactor">
    <cofactor evidence="1">
        <name>FMN</name>
        <dbReference type="ChEBI" id="CHEBI:58210"/>
    </cofactor>
</comment>
<accession>A0A839K6D9</accession>
<dbReference type="Proteomes" id="UP000574276">
    <property type="component" value="Unassembled WGS sequence"/>
</dbReference>
<evidence type="ECO:0000256" key="3">
    <source>
        <dbReference type="ARBA" id="ARBA00022630"/>
    </source>
</evidence>
<dbReference type="PANTHER" id="PTHR43673:SF2">
    <property type="entry name" value="NITROREDUCTASE"/>
    <property type="match status" value="1"/>
</dbReference>
<feature type="domain" description="Nitroreductase" evidence="6">
    <location>
        <begin position="74"/>
        <end position="155"/>
    </location>
</feature>
<evidence type="ECO:0000256" key="5">
    <source>
        <dbReference type="ARBA" id="ARBA00023002"/>
    </source>
</evidence>
<dbReference type="InterPro" id="IPR029479">
    <property type="entry name" value="Nitroreductase"/>
</dbReference>
<dbReference type="RefSeq" id="WP_228354200.1">
    <property type="nucleotide sequence ID" value="NZ_JACEGA010000001.1"/>
</dbReference>
<dbReference type="EMBL" id="JACEGA010000001">
    <property type="protein sequence ID" value="MBB2184639.1"/>
    <property type="molecule type" value="Genomic_DNA"/>
</dbReference>
<evidence type="ECO:0000259" key="6">
    <source>
        <dbReference type="Pfam" id="PF00881"/>
    </source>
</evidence>
<name>A0A839K6D9_9FIRM</name>
<dbReference type="PANTHER" id="PTHR43673">
    <property type="entry name" value="NAD(P)H NITROREDUCTASE YDGI-RELATED"/>
    <property type="match status" value="1"/>
</dbReference>
<evidence type="ECO:0000256" key="1">
    <source>
        <dbReference type="ARBA" id="ARBA00001917"/>
    </source>
</evidence>
<comment type="caution">
    <text evidence="7">The sequence shown here is derived from an EMBL/GenBank/DDBJ whole genome shotgun (WGS) entry which is preliminary data.</text>
</comment>
<sequence length="177" mass="19813">MENIMENTTLMDIFKRRSIRKFQAKEVPKEVITVLLYAAMNAPSACNQRCWHFVVIRDQEIKDKLSQIHGGYHTIKNAPVSILVCGEPKAATLPSFWEHDCAAASENILIAAQSLGLGGVWQGANPAEPEQLDMVSDFVRLPVGIKPFAILSIGYPAETGNVKDKFDPNKIHFDYQW</sequence>
<keyword evidence="3" id="KW-0285">Flavoprotein</keyword>
<evidence type="ECO:0000256" key="2">
    <source>
        <dbReference type="ARBA" id="ARBA00007118"/>
    </source>
</evidence>
<evidence type="ECO:0000313" key="7">
    <source>
        <dbReference type="EMBL" id="MBB2184639.1"/>
    </source>
</evidence>
<dbReference type="Pfam" id="PF00881">
    <property type="entry name" value="Nitroreductase"/>
    <property type="match status" value="2"/>
</dbReference>
<dbReference type="GO" id="GO:0016491">
    <property type="term" value="F:oxidoreductase activity"/>
    <property type="evidence" value="ECO:0007669"/>
    <property type="project" value="UniProtKB-KW"/>
</dbReference>
<keyword evidence="5" id="KW-0560">Oxidoreductase</keyword>
<dbReference type="Gene3D" id="3.40.109.10">
    <property type="entry name" value="NADH Oxidase"/>
    <property type="match status" value="1"/>
</dbReference>
<proteinExistence type="inferred from homology"/>